<sequence length="52" mass="5286">MPSYGTPVRGGGGSGMAAESSGGGGDLQALARELLDRHRSGVKLEQPPPHSR</sequence>
<dbReference type="AlphaFoldDB" id="A0A0A9HC85"/>
<accession>A0A0A9HC85</accession>
<reference evidence="2" key="2">
    <citation type="journal article" date="2015" name="Data Brief">
        <title>Shoot transcriptome of the giant reed, Arundo donax.</title>
        <authorList>
            <person name="Barrero R.A."/>
            <person name="Guerrero F.D."/>
            <person name="Moolhuijzen P."/>
            <person name="Goolsby J.A."/>
            <person name="Tidwell J."/>
            <person name="Bellgard S.E."/>
            <person name="Bellgard M.I."/>
        </authorList>
    </citation>
    <scope>NUCLEOTIDE SEQUENCE</scope>
    <source>
        <tissue evidence="2">Shoot tissue taken approximately 20 cm above the soil surface</tissue>
    </source>
</reference>
<dbReference type="EMBL" id="GBRH01164472">
    <property type="protein sequence ID" value="JAE33424.1"/>
    <property type="molecule type" value="Transcribed_RNA"/>
</dbReference>
<evidence type="ECO:0000256" key="1">
    <source>
        <dbReference type="SAM" id="MobiDB-lite"/>
    </source>
</evidence>
<feature type="compositionally biased region" description="Gly residues" evidence="1">
    <location>
        <begin position="8"/>
        <end position="26"/>
    </location>
</feature>
<name>A0A0A9HC85_ARUDO</name>
<protein>
    <submittedName>
        <fullName evidence="2">Uncharacterized protein</fullName>
    </submittedName>
</protein>
<feature type="region of interest" description="Disordered" evidence="1">
    <location>
        <begin position="1"/>
        <end position="29"/>
    </location>
</feature>
<proteinExistence type="predicted"/>
<organism evidence="2">
    <name type="scientific">Arundo donax</name>
    <name type="common">Giant reed</name>
    <name type="synonym">Donax arundinaceus</name>
    <dbReference type="NCBI Taxonomy" id="35708"/>
    <lineage>
        <taxon>Eukaryota</taxon>
        <taxon>Viridiplantae</taxon>
        <taxon>Streptophyta</taxon>
        <taxon>Embryophyta</taxon>
        <taxon>Tracheophyta</taxon>
        <taxon>Spermatophyta</taxon>
        <taxon>Magnoliopsida</taxon>
        <taxon>Liliopsida</taxon>
        <taxon>Poales</taxon>
        <taxon>Poaceae</taxon>
        <taxon>PACMAD clade</taxon>
        <taxon>Arundinoideae</taxon>
        <taxon>Arundineae</taxon>
        <taxon>Arundo</taxon>
    </lineage>
</organism>
<reference evidence="2" key="1">
    <citation type="submission" date="2014-09" db="EMBL/GenBank/DDBJ databases">
        <authorList>
            <person name="Magalhaes I.L.F."/>
            <person name="Oliveira U."/>
            <person name="Santos F.R."/>
            <person name="Vidigal T.H.D.A."/>
            <person name="Brescovit A.D."/>
            <person name="Santos A.J."/>
        </authorList>
    </citation>
    <scope>NUCLEOTIDE SEQUENCE</scope>
    <source>
        <tissue evidence="2">Shoot tissue taken approximately 20 cm above the soil surface</tissue>
    </source>
</reference>
<evidence type="ECO:0000313" key="2">
    <source>
        <dbReference type="EMBL" id="JAE33424.1"/>
    </source>
</evidence>